<name>A0A2I0L7I4_PUNGR</name>
<keyword evidence="2" id="KW-1185">Reference proteome</keyword>
<proteinExistence type="predicted"/>
<gene>
    <name evidence="1" type="ORF">CRG98_002960</name>
</gene>
<reference evidence="1 2" key="1">
    <citation type="submission" date="2017-11" db="EMBL/GenBank/DDBJ databases">
        <title>De-novo sequencing of pomegranate (Punica granatum L.) genome.</title>
        <authorList>
            <person name="Akparov Z."/>
            <person name="Amiraslanov A."/>
            <person name="Hajiyeva S."/>
            <person name="Abbasov M."/>
            <person name="Kaur K."/>
            <person name="Hamwieh A."/>
            <person name="Solovyev V."/>
            <person name="Salamov A."/>
            <person name="Braich B."/>
            <person name="Kosarev P."/>
            <person name="Mahmoud A."/>
            <person name="Hajiyev E."/>
            <person name="Babayeva S."/>
            <person name="Izzatullayeva V."/>
            <person name="Mammadov A."/>
            <person name="Mammadov A."/>
            <person name="Sharifova S."/>
            <person name="Ojaghi J."/>
            <person name="Eynullazada K."/>
            <person name="Bayramov B."/>
            <person name="Abdulazimova A."/>
            <person name="Shahmuradov I."/>
        </authorList>
    </citation>
    <scope>NUCLEOTIDE SEQUENCE [LARGE SCALE GENOMIC DNA]</scope>
    <source>
        <strain evidence="2">cv. AG2017</strain>
        <tissue evidence="1">Leaf</tissue>
    </source>
</reference>
<evidence type="ECO:0000313" key="1">
    <source>
        <dbReference type="EMBL" id="PKI76651.1"/>
    </source>
</evidence>
<evidence type="ECO:0000313" key="2">
    <source>
        <dbReference type="Proteomes" id="UP000233551"/>
    </source>
</evidence>
<accession>A0A2I0L7I4</accession>
<sequence>MISGDSFSRVSITCPHEKVDTPKPRDFRSHACGPQRESTFGSVHYAKIKETLQLGKRAMQMNLHLHRLPVFAHGPMCFNYHNSRVIEKQDYAMRATSAYSRCQPIPWVLQGYV</sequence>
<dbReference type="EMBL" id="PGOL01000111">
    <property type="protein sequence ID" value="PKI76651.1"/>
    <property type="molecule type" value="Genomic_DNA"/>
</dbReference>
<dbReference type="Proteomes" id="UP000233551">
    <property type="component" value="Unassembled WGS sequence"/>
</dbReference>
<protein>
    <submittedName>
        <fullName evidence="1">Uncharacterized protein</fullName>
    </submittedName>
</protein>
<dbReference type="AlphaFoldDB" id="A0A2I0L7I4"/>
<comment type="caution">
    <text evidence="1">The sequence shown here is derived from an EMBL/GenBank/DDBJ whole genome shotgun (WGS) entry which is preliminary data.</text>
</comment>
<organism evidence="1 2">
    <name type="scientific">Punica granatum</name>
    <name type="common">Pomegranate</name>
    <dbReference type="NCBI Taxonomy" id="22663"/>
    <lineage>
        <taxon>Eukaryota</taxon>
        <taxon>Viridiplantae</taxon>
        <taxon>Streptophyta</taxon>
        <taxon>Embryophyta</taxon>
        <taxon>Tracheophyta</taxon>
        <taxon>Spermatophyta</taxon>
        <taxon>Magnoliopsida</taxon>
        <taxon>eudicotyledons</taxon>
        <taxon>Gunneridae</taxon>
        <taxon>Pentapetalae</taxon>
        <taxon>rosids</taxon>
        <taxon>malvids</taxon>
        <taxon>Myrtales</taxon>
        <taxon>Lythraceae</taxon>
        <taxon>Punica</taxon>
    </lineage>
</organism>